<organism evidence="1 2">
    <name type="scientific">Pisolithus microcarpus 441</name>
    <dbReference type="NCBI Taxonomy" id="765257"/>
    <lineage>
        <taxon>Eukaryota</taxon>
        <taxon>Fungi</taxon>
        <taxon>Dikarya</taxon>
        <taxon>Basidiomycota</taxon>
        <taxon>Agaricomycotina</taxon>
        <taxon>Agaricomycetes</taxon>
        <taxon>Agaricomycetidae</taxon>
        <taxon>Boletales</taxon>
        <taxon>Sclerodermatineae</taxon>
        <taxon>Pisolithaceae</taxon>
        <taxon>Pisolithus</taxon>
    </lineage>
</organism>
<accession>A0A0D0A5N6</accession>
<dbReference type="HOGENOM" id="CLU_1595198_0_0_1"/>
<sequence length="167" mass="18146">MVAGKERDFSGYCNRCIASHLSQWNSRGLNAFATYEGCVVCTAGNKPVVISIIISIVSAEGGNMFIITTHLASCYTGRRRASLRERSSGLPGSVVCVGHRNKSPIICVVVLTTSEMGGAMWNFQSSYEIRVNEVQRLRFMGMKIQCHLRHDKGGLDAKSSSGGLRGL</sequence>
<evidence type="ECO:0000313" key="1">
    <source>
        <dbReference type="EMBL" id="KIK29742.1"/>
    </source>
</evidence>
<dbReference type="EMBL" id="KN833688">
    <property type="protein sequence ID" value="KIK29742.1"/>
    <property type="molecule type" value="Genomic_DNA"/>
</dbReference>
<reference evidence="1 2" key="1">
    <citation type="submission" date="2014-04" db="EMBL/GenBank/DDBJ databases">
        <authorList>
            <consortium name="DOE Joint Genome Institute"/>
            <person name="Kuo A."/>
            <person name="Kohler A."/>
            <person name="Costa M.D."/>
            <person name="Nagy L.G."/>
            <person name="Floudas D."/>
            <person name="Copeland A."/>
            <person name="Barry K.W."/>
            <person name="Cichocki N."/>
            <person name="Veneault-Fourrey C."/>
            <person name="LaButti K."/>
            <person name="Lindquist E.A."/>
            <person name="Lipzen A."/>
            <person name="Lundell T."/>
            <person name="Morin E."/>
            <person name="Murat C."/>
            <person name="Sun H."/>
            <person name="Tunlid A."/>
            <person name="Henrissat B."/>
            <person name="Grigoriev I.V."/>
            <person name="Hibbett D.S."/>
            <person name="Martin F."/>
            <person name="Nordberg H.P."/>
            <person name="Cantor M.N."/>
            <person name="Hua S.X."/>
        </authorList>
    </citation>
    <scope>NUCLEOTIDE SEQUENCE [LARGE SCALE GENOMIC DNA]</scope>
    <source>
        <strain evidence="1 2">441</strain>
    </source>
</reference>
<proteinExistence type="predicted"/>
<dbReference type="Proteomes" id="UP000054018">
    <property type="component" value="Unassembled WGS sequence"/>
</dbReference>
<dbReference type="AlphaFoldDB" id="A0A0D0A5N6"/>
<evidence type="ECO:0000313" key="2">
    <source>
        <dbReference type="Proteomes" id="UP000054018"/>
    </source>
</evidence>
<gene>
    <name evidence="1" type="ORF">PISMIDRAFT_440399</name>
</gene>
<protein>
    <submittedName>
        <fullName evidence="1">Uncharacterized protein</fullName>
    </submittedName>
</protein>
<reference evidence="2" key="2">
    <citation type="submission" date="2015-01" db="EMBL/GenBank/DDBJ databases">
        <title>Evolutionary Origins and Diversification of the Mycorrhizal Mutualists.</title>
        <authorList>
            <consortium name="DOE Joint Genome Institute"/>
            <consortium name="Mycorrhizal Genomics Consortium"/>
            <person name="Kohler A."/>
            <person name="Kuo A."/>
            <person name="Nagy L.G."/>
            <person name="Floudas D."/>
            <person name="Copeland A."/>
            <person name="Barry K.W."/>
            <person name="Cichocki N."/>
            <person name="Veneault-Fourrey C."/>
            <person name="LaButti K."/>
            <person name="Lindquist E.A."/>
            <person name="Lipzen A."/>
            <person name="Lundell T."/>
            <person name="Morin E."/>
            <person name="Murat C."/>
            <person name="Riley R."/>
            <person name="Ohm R."/>
            <person name="Sun H."/>
            <person name="Tunlid A."/>
            <person name="Henrissat B."/>
            <person name="Grigoriev I.V."/>
            <person name="Hibbett D.S."/>
            <person name="Martin F."/>
        </authorList>
    </citation>
    <scope>NUCLEOTIDE SEQUENCE [LARGE SCALE GENOMIC DNA]</scope>
    <source>
        <strain evidence="2">441</strain>
    </source>
</reference>
<name>A0A0D0A5N6_9AGAM</name>
<keyword evidence="2" id="KW-1185">Reference proteome</keyword>